<dbReference type="SUPFAM" id="SSF69318">
    <property type="entry name" value="Integrin alpha N-terminal domain"/>
    <property type="match status" value="4"/>
</dbReference>
<evidence type="ECO:0000256" key="10">
    <source>
        <dbReference type="SAM" id="MobiDB-lite"/>
    </source>
</evidence>
<dbReference type="NCBIfam" id="NF041519">
    <property type="entry name" value="bluetail"/>
    <property type="match status" value="1"/>
</dbReference>
<dbReference type="Gene3D" id="2.150.10.10">
    <property type="entry name" value="Serralysin-like metalloprotease, C-terminal"/>
    <property type="match status" value="19"/>
</dbReference>
<keyword evidence="4" id="KW-0800">Toxin</keyword>
<dbReference type="GO" id="GO:0090729">
    <property type="term" value="F:toxin activity"/>
    <property type="evidence" value="ECO:0007669"/>
    <property type="project" value="UniProtKB-KW"/>
</dbReference>
<feature type="compositionally biased region" description="Gly residues" evidence="10">
    <location>
        <begin position="1557"/>
        <end position="1567"/>
    </location>
</feature>
<dbReference type="Pfam" id="PF00353">
    <property type="entry name" value="HemolysinCabind"/>
    <property type="match status" value="29"/>
</dbReference>
<dbReference type="SMART" id="SM00060">
    <property type="entry name" value="FN3"/>
    <property type="match status" value="2"/>
</dbReference>
<dbReference type="InterPro" id="IPR011049">
    <property type="entry name" value="Serralysin-like_metalloprot_C"/>
</dbReference>
<dbReference type="PROSITE" id="PS00330">
    <property type="entry name" value="HEMOLYSIN_CALCIUM"/>
    <property type="match status" value="19"/>
</dbReference>
<dbReference type="InterPro" id="IPR013517">
    <property type="entry name" value="FG-GAP"/>
</dbReference>
<reference evidence="12 13" key="1">
    <citation type="submission" date="2019-10" db="EMBL/GenBank/DDBJ databases">
        <title>Genomic and transcriptomic insights into the perfect genentic adaptation of a filamentous nitrogen-fixing cyanobacterium to rice fields.</title>
        <authorList>
            <person name="Chen Z."/>
        </authorList>
    </citation>
    <scope>NUCLEOTIDE SEQUENCE [LARGE SCALE GENOMIC DNA]</scope>
    <source>
        <strain evidence="12">CCNUC1</strain>
    </source>
</reference>
<dbReference type="GO" id="GO:0005576">
    <property type="term" value="C:extracellular region"/>
    <property type="evidence" value="ECO:0007669"/>
    <property type="project" value="UniProtKB-SubCell"/>
</dbReference>
<name>A0A5P8WC47_9NOSO</name>
<evidence type="ECO:0000256" key="7">
    <source>
        <dbReference type="ARBA" id="ARBA00023026"/>
    </source>
</evidence>
<dbReference type="SUPFAM" id="SSF49899">
    <property type="entry name" value="Concanavalin A-like lectins/glucanases"/>
    <property type="match status" value="1"/>
</dbReference>
<evidence type="ECO:0000256" key="4">
    <source>
        <dbReference type="ARBA" id="ARBA00022656"/>
    </source>
</evidence>
<evidence type="ECO:0000259" key="11">
    <source>
        <dbReference type="PROSITE" id="PS50853"/>
    </source>
</evidence>
<dbReference type="SMART" id="SM00560">
    <property type="entry name" value="LamGL"/>
    <property type="match status" value="1"/>
</dbReference>
<keyword evidence="9" id="KW-1015">Disulfide bond</keyword>
<feature type="compositionally biased region" description="Acidic residues" evidence="10">
    <location>
        <begin position="1517"/>
        <end position="1527"/>
    </location>
</feature>
<feature type="compositionally biased region" description="Gly residues" evidence="10">
    <location>
        <begin position="931"/>
        <end position="944"/>
    </location>
</feature>
<keyword evidence="7" id="KW-0843">Virulence</keyword>
<keyword evidence="3" id="KW-0964">Secreted</keyword>
<dbReference type="Pfam" id="PF13517">
    <property type="entry name" value="FG-GAP_3"/>
    <property type="match status" value="4"/>
</dbReference>
<keyword evidence="8" id="KW-0472">Membrane</keyword>
<evidence type="ECO:0000256" key="8">
    <source>
        <dbReference type="ARBA" id="ARBA00023136"/>
    </source>
</evidence>
<organism evidence="12 13">
    <name type="scientific">Nostoc sphaeroides CCNUC1</name>
    <dbReference type="NCBI Taxonomy" id="2653204"/>
    <lineage>
        <taxon>Bacteria</taxon>
        <taxon>Bacillati</taxon>
        <taxon>Cyanobacteriota</taxon>
        <taxon>Cyanophyceae</taxon>
        <taxon>Nostocales</taxon>
        <taxon>Nostocaceae</taxon>
        <taxon>Nostoc</taxon>
    </lineage>
</organism>
<dbReference type="Gene3D" id="2.60.120.200">
    <property type="match status" value="1"/>
</dbReference>
<keyword evidence="6" id="KW-0677">Repeat</keyword>
<evidence type="ECO:0000313" key="12">
    <source>
        <dbReference type="EMBL" id="QFS50102.1"/>
    </source>
</evidence>
<sequence>MTSDRSHLKLAVLEIKDLLKSLAKGEQFDETLIKSFGPGLNTEAAENLRRQWTVGDFSQLPEIEIRSASELNGANGGFSTYTNHIYLSKEFLGHNSYSSSAITSVLLEEIGHFIDSKVNTVDAAGDEGAIFSALVRGENLSAEQLQVLKIENDFTTANIDGSSIVIEQAATYTGSNLGESVNQLSSFFSSLQDKLDTFTSSTSLPLLGTNLGNNTQFKWLDSLSSSIKSINTSSLTTSTLISQINSISGLSALILSETADAFSFDLAVQSNRTLTSNLASKLGLSWLGLDIAGSAALGANFNTSLKVTINKTSSPTVKANSDLQVGIDASVSNSFSAVGKIGLLQVEAKDDQANPNGSRLKAHLVIDTDGNDNSFTLDNANSNIKFDLKTSLPSVSFLGSNFSLPTITSDLDLVVGSGGVTGANFNNVNVNLGTNFLPGLRSTIDKVIKPIQPFIDLLSKDIAPLSKFDTVKNLFDINKDSKVTLVDFIYLGDKLNGTKYGSNVDSFLKAVRDIKTLNSATILNSAGFTLSTNGTTNYTSAININQPGLYVPIINNKTVAYDLLRGIDVPLFSYQLPKLNLANFTYNQFTPLIGPLGVNFGVDLNATAQFGFGYDSYGLKQYLSTPNDSGKILEGFYLTDFKNADKTEIPEISFGSRIRLEGGATVAMAKAFVGGNISGTVNFDLHDANNDGKIRTSEISSDLSNLFDINANISAGVQAWAEVNYLIGKKRWDWSGPEVTLIDINRKGSSPTQKFIPILAGSTAGVLNLYVGTSASSRNVNQSGINESFQISLVSSKINLKAFGQEQVGITSITKVLALAGSGNDVIELDKTLTVVADFDGGIGNDNLSGGAGNDTLKGGDGNDVLSGRGGNDLIYGDAGNDVLDGGDGNDNLSGGLGEDRLFGGIGVDTLTGGDNNDQLSGDEDNDVLNGGQGQDNLQGGGGNDNLDGGTENDILCGNDGDDTLLGSSGDDKLYGGIGNDKLSGGDGNDQLVGEVGNDSLKGDSGNDVLMGGVGIDTLEGGINEDYLDGGTGNDKLYGNEGNDVLLGGSNDDRLEGGEGIDQLDGGADNDTLLGGTQNDILFGGAGNDRLEGNENDDQLWGQSGLDTLLGGAGSDRLYGGTENENDILSGGTENDYLEGGDGNDTLWGGDLNLGDNDIAAGGDDTLFGGAGNDKLYGGVGSDRLEGESGNDELYGNAGNDTIIGGNDNVTLSGGDKLYGGQGLDSLVGGNRSDILAGGTESDRLEGNEGDDQLWGGQQDTLKGEGDVATGGDDQLFGGAGNDKLYGGVGSDRLEGEADNDELYGNLGNDTLIGSFGSDTLFGGADNDSLDGGDDADILDGGAGNDILDGGQGNDTLKGAAGNDTLYGEAGNDYLDGGSEDDLLIGGIGQDILLGNTGADQLFGGYENDTLKGDAGADFLYGEQGNDSIEGGADADQIEGNEGNDILKGDGGNDTLLGAEGNDTLYGGTENDSLDGGEGQDTLYGDAGNDTLIGGEGTDLLYGGAQEDFLQGGLGEDTLDGGSENDDLWGGAGNDQLLGNAGSDRLKGDDGDDKLQGGDGGDTLAGGDGKDLLVGDETNDPNLTATKSGNDLLSGGAGDDRLFGYLGDDTLIGGDGKDWLEGGFGNDTIKAGTDANPDVKDNDADVFVLAPSSGADTIYGFDPSKDIIYLSNGLTFAFIKVEGDGNGNTKIIDLDTGDTLAKLMGIDPSQITRANVDEENVEPNRLEFESKKPIYAKDETVTLVNTVVRDANGADDLERIDFWLQKDGGNWQDISDVGFKGIDGSAVWGDYNKDGWMDLLVAGYNEKANSYPIRIYKNNANGSFSEVQFDLPELSAYRHGVTWGDYDKDGDLDILGSGYIIPNFSGAFYRDTIIHVSSISSPDKTGVWKDYDNDGDLDLLLSGTDVNNNSFQKIYTYTDYFSYNFAESTNLNLGSGLVAWEKPPLSTSLNIFTVGNYFATNELTLLTYTYNSQSQNYGFDNVKSLPTPQNKVITPVSIDWYDYNKDNYLDFVLTGSTPNTSDSTKLDGITLVYKGSSNGTFTLAAELTGVVSGDAAWGETNGKVSLLISGASNQYRTRATDLDKQVRIPIAEVYQYQTTTDTFVKTTTNLAGVYSDTQGSHVSWQDYDKDGDLDILLTGKDFFDNPVTLLYRNDAGKFVNAVFNPLATDPRLSTFNYSINGLTPGDYVLKGTAYDHQTAAPEYTLVPGSGEGVGNGALVLDAKLNTSKEFRVNTSTFYWQYEPSATTLKDGRFVVIWTDLGYGAYGQIFGANGTPASGQFSVSSYADPYDSFGLYAPSVVALSDGGFVVIWVSSNSDGSQNVLKGRTFDADANRVGDEFLVDIWEQSDQRNLSVAALSNNGFVVTWTSAERIYGEVFISGGTHYGFNFTSQNPQVNSSVASLSNGGFVVTWESAGRVYGQTFDSTAQKLSSEFAVNPGNESFQASPSITGLSNGGFVVTWHTFDRDGNRYGIYGQIFDTSGNKVGSDFQINTYTQDDQFAPSITTLSNGGFVVTWLSIGQDGSGAGVYAQIFDPNGNKVGSELPINIYTNDWQWNPSVTALNTGGFVVTWQSLGQDGDGTGVYAQIFDPNQKFILGDSTHNFYGYGGNISNGLFVAPSGTPALISSFLLPDQNKIQVYGSDTQYKLASIKIDASGNITYQPNSEISETTISASQLLTSALTQELKGKQATVLLYSAQGWTPESNPVNNQVYVVGVVAGIGISNNISLGLKETTEAEQGNIIFVSERNDSTHQTTFTVNTVGTEGADNLQGSSGADKLTGGGGNDTLIGLQGSDYLDGGAGNDILIGTMNTVNPIVSGSATWGDYNGDTFADIVLPDNAVYRNNKDGSFTYVGIIQNAPRNTNPKVDLDYDNDGLVDDVRHDADSDGDGDLDRLISIDRTNQGENQRNIIILNNNGSAGFSVPNTATFNLVNPVASNDSIYGWEGDDKLWGSDGNDILDGGEGNDQLNAGPGQDTLDGGLGSDTIDGGEGNDTVTYAKTKTPVVVNLTTGTATGGDVLKNIENVIASQFADSVTGDTKANALEGLAGNDTLIGGEGNDTLKGGAGNDNLDAGAGNNILEAGGGADALKGGIGNDTYKFQSEWLSLEQAFIALGGDEQRLGKVTSTSSQIDWNTFQRFGFDAQYDKYQTFGLEVDLQRKQQNAPWVRLAVRQWLTTEQAFTVLGGGNQQENYITNPTTKEQISWSVFNGWVTTQNWVKLSAFGLTYSLDLKGLNQGWLGVPVAPAIDGSRIEDAGGSDSLVLPEGVTLSLSRLYPGKTGLAQLGNDLIIDLNQDGVANPAQDLSIIKFFNGNQAGTGFIENVGNLSGTEILNLAKDFTPITIPPLPAFNQVTNWQGSSDWGDYDNDGDLDLLITGQDSYGNGISKIYANNNGIFAAPVSLDGLDRIKSTKWGDYDNDGDLDLLLIGHDNLPFKNGQQIPGREYFAKVYLNKGNQAIQQFTVVESISLGKFENPEEFENISLPAIDWADYNNDGKLDILTSAQLTTKLTGGSLNSIDYNKDGFIDVIVTGLNANFQPTTLLYKNNKAGSFTLDTTNSLIGLTNSNVAWGDYDNDGDFDLLLAGEGKPVLSALTFDGVDDYVNAGSATSLEADNTLTIEAWINPNNASYSNQYGGIIVSKEGEYEIARFTDGTIQWSFANTNPGWGWIDTGYIAPQNQWTHIAVTYNAGSVKTYANGVLVHTYNGSGVIGDQHTNLNEFRIGGRQLEAQNFAGQIDEVRVWNQARSQSDIQANMNRRLLGQEAGLAGYWNFDEGTGTTVDDLTNNNNNGSINEATWTTGAPLNEDVTQLYRNDAGQFKPVVSPSLTGVSNPSLDWGDYNNDGKLDLLLTGTRNGQPITEVYKGNGSGGFTLVDNILMTSVQHGEAKWGDYDNDGDLDIIVTGAAGRDGVPFAQVYRNNITTPNIAPKTPGKNQPIQNSDGSVTLSWRPTADGTTNELGISYNLTIGTTAGGGDIFSALTNKGTNAQASIEGRPQVAQIGNVGESTKWTINGLKPGTVYYWNIQAIDPGLKASEFSKPYEYSFTPNFIDWNQPITANLTTPNPFNPDQEFVYNSDPDVERIAYGDYDNDGDLDQLIADGFKLFLLEKQQGQADRPYNFTGINQVTLTKIAWADYDNDGDLDVVASYASGTNPPSVALFTNTSSLRYNETTKQQEKTTEFIQVLSNSKTGQLKAIRDYDNDGDLDIILDTKVYKNQIAQANGRVNTKPTAPTELSATIQNNAISLSWKVGTDKETPKDGLSYNLRIGTKPGGPDIIAPISLESLKQGSLIHQKSNNDTIARTLNNLNLPKGIYYWSVQTVDTAFTGSDFASERVFTIGELTTPEENVKISNPKVTKINNVATATTTYKLKQADTADLSFEIANTGKNPQNIDYQILLSQDKTIDTSDIYLGVGQITGGITLAAGTSQIITKNIVIPSLFPGFTDKPQYILINVVNQNIETKTDDNLAPLQIQFSDPLFSAVTTTLPTNIKNLILTGSSVINGTGNSLDNYIIGNTVSNTLNGAAGNDTLDGGDGNDTLIGSSGNDILIGGLGSDRLDGGDGIDTTSYANASASITVNLALATAQTGGEATGDILQNIENLLGSNFDDTLIGNSSNNILNGGFGSDSLTGGTGNDNYIVDSAGDIVTETSTIATEIDTVQTFVSYILGDNLESLLLLGTDNIDGAGNNLNNTLSGNGGDNILIGGLGSDRLNGVAGIDTASYINASAAVRVNLAVTTAQTGGEATGDILQNIENLIGSNFNDTLSGNSGDNILIGGLGSDRLDGVAGIDTASYINASAAVRVNLALTTAQIGGEATGDILQNIENLTGSNFNDTLSGNSGNNILCGGAGGDSLSGGLGADRFVYSNFEDSLLTAPDRITDFNPSEGDRLVVNSPSSLPTALFNAGSFSIATYSTLSAAAIAAYADANPNLAGTQPIAVKQAIFFGWNGSTYLSVNDSIAAFNTSSDLLINVTGMNGILAAGSLTANNYFAA</sequence>
<dbReference type="InterPro" id="IPR028994">
    <property type="entry name" value="Integrin_alpha_N"/>
</dbReference>
<evidence type="ECO:0000256" key="9">
    <source>
        <dbReference type="ARBA" id="ARBA00023157"/>
    </source>
</evidence>
<feature type="region of interest" description="Disordered" evidence="10">
    <location>
        <begin position="913"/>
        <end position="955"/>
    </location>
</feature>
<dbReference type="InterPro" id="IPR036116">
    <property type="entry name" value="FN3_sf"/>
</dbReference>
<dbReference type="EMBL" id="CP045227">
    <property type="protein sequence ID" value="QFS50102.1"/>
    <property type="molecule type" value="Genomic_DNA"/>
</dbReference>
<feature type="region of interest" description="Disordered" evidence="10">
    <location>
        <begin position="2951"/>
        <end position="2991"/>
    </location>
</feature>
<dbReference type="InterPro" id="IPR013320">
    <property type="entry name" value="ConA-like_dom_sf"/>
</dbReference>
<dbReference type="GO" id="GO:0016020">
    <property type="term" value="C:membrane"/>
    <property type="evidence" value="ECO:0007669"/>
    <property type="project" value="UniProtKB-SubCell"/>
</dbReference>
<evidence type="ECO:0000256" key="3">
    <source>
        <dbReference type="ARBA" id="ARBA00022525"/>
    </source>
</evidence>
<comment type="subcellular location">
    <subcellularLocation>
        <location evidence="1">Membrane</location>
    </subcellularLocation>
    <subcellularLocation>
        <location evidence="2">Secreted</location>
    </subcellularLocation>
</comment>
<gene>
    <name evidence="12" type="ORF">GXM_07596</name>
</gene>
<dbReference type="PRINTS" id="PR01488">
    <property type="entry name" value="RTXTOXINA"/>
</dbReference>
<evidence type="ECO:0000256" key="2">
    <source>
        <dbReference type="ARBA" id="ARBA00004613"/>
    </source>
</evidence>
<dbReference type="InterPro" id="IPR048165">
    <property type="entry name" value="Bluetail_dom"/>
</dbReference>
<dbReference type="SUPFAM" id="SSF49265">
    <property type="entry name" value="Fibronectin type III"/>
    <property type="match status" value="1"/>
</dbReference>
<dbReference type="InterPro" id="IPR013783">
    <property type="entry name" value="Ig-like_fold"/>
</dbReference>
<dbReference type="InterPro" id="IPR001343">
    <property type="entry name" value="Hemolysn_Ca-bd"/>
</dbReference>
<dbReference type="InterPro" id="IPR018511">
    <property type="entry name" value="Hemolysin-typ_Ca-bd_CS"/>
</dbReference>
<dbReference type="Proteomes" id="UP000326678">
    <property type="component" value="Chromosome Gxm2"/>
</dbReference>
<proteinExistence type="predicted"/>
<protein>
    <recommendedName>
        <fullName evidence="11">Fibronectin type-III domain-containing protein</fullName>
    </recommendedName>
</protein>
<feature type="region of interest" description="Disordered" evidence="10">
    <location>
        <begin position="1116"/>
        <end position="1135"/>
    </location>
</feature>
<dbReference type="InterPro" id="IPR050557">
    <property type="entry name" value="RTX_toxin/Mannuronan_C5-epim"/>
</dbReference>
<dbReference type="InterPro" id="IPR006558">
    <property type="entry name" value="LamG-like"/>
</dbReference>
<feature type="domain" description="Fibronectin type-III" evidence="11">
    <location>
        <begin position="3924"/>
        <end position="4042"/>
    </location>
</feature>
<feature type="compositionally biased region" description="Basic and acidic residues" evidence="10">
    <location>
        <begin position="1544"/>
        <end position="1556"/>
    </location>
</feature>
<dbReference type="InterPro" id="IPR003961">
    <property type="entry name" value="FN3_dom"/>
</dbReference>
<dbReference type="PANTHER" id="PTHR38340">
    <property type="entry name" value="S-LAYER PROTEIN"/>
    <property type="match status" value="1"/>
</dbReference>
<dbReference type="Gene3D" id="2.60.40.10">
    <property type="entry name" value="Immunoglobulins"/>
    <property type="match status" value="2"/>
</dbReference>
<evidence type="ECO:0000256" key="5">
    <source>
        <dbReference type="ARBA" id="ARBA00022729"/>
    </source>
</evidence>
<evidence type="ECO:0000256" key="1">
    <source>
        <dbReference type="ARBA" id="ARBA00004370"/>
    </source>
</evidence>
<dbReference type="PANTHER" id="PTHR38340:SF1">
    <property type="entry name" value="S-LAYER PROTEIN"/>
    <property type="match status" value="1"/>
</dbReference>
<feature type="region of interest" description="Disordered" evidence="10">
    <location>
        <begin position="981"/>
        <end position="1005"/>
    </location>
</feature>
<dbReference type="SUPFAM" id="SSF51120">
    <property type="entry name" value="beta-Roll"/>
    <property type="match status" value="15"/>
</dbReference>
<evidence type="ECO:0000313" key="13">
    <source>
        <dbReference type="Proteomes" id="UP000326678"/>
    </source>
</evidence>
<feature type="region of interest" description="Disordered" evidence="10">
    <location>
        <begin position="1512"/>
        <end position="1591"/>
    </location>
</feature>
<feature type="compositionally biased region" description="Polar residues" evidence="10">
    <location>
        <begin position="1580"/>
        <end position="1591"/>
    </location>
</feature>
<keyword evidence="13" id="KW-1185">Reference proteome</keyword>
<dbReference type="GO" id="GO:0005509">
    <property type="term" value="F:calcium ion binding"/>
    <property type="evidence" value="ECO:0007669"/>
    <property type="project" value="InterPro"/>
</dbReference>
<dbReference type="RefSeq" id="WP_152591234.1">
    <property type="nucleotide sequence ID" value="NZ_CP045227.1"/>
</dbReference>
<dbReference type="PROSITE" id="PS50853">
    <property type="entry name" value="FN3"/>
    <property type="match status" value="1"/>
</dbReference>
<evidence type="ECO:0000256" key="6">
    <source>
        <dbReference type="ARBA" id="ARBA00022737"/>
    </source>
</evidence>
<dbReference type="PRINTS" id="PR00313">
    <property type="entry name" value="CABNDNGRPT"/>
</dbReference>
<feature type="region of interest" description="Disordered" evidence="10">
    <location>
        <begin position="1422"/>
        <end position="1490"/>
    </location>
</feature>
<dbReference type="InterPro" id="IPR003995">
    <property type="entry name" value="RTX_toxin_determinant-A"/>
</dbReference>
<dbReference type="KEGG" id="nsh:GXM_07596"/>
<keyword evidence="5" id="KW-0732">Signal</keyword>
<dbReference type="Pfam" id="PF13385">
    <property type="entry name" value="Laminin_G_3"/>
    <property type="match status" value="1"/>
</dbReference>
<accession>A0A5P8WC47</accession>